<gene>
    <name evidence="12" type="primary">LOC106819074</name>
</gene>
<evidence type="ECO:0000256" key="2">
    <source>
        <dbReference type="ARBA" id="ARBA00022692"/>
    </source>
</evidence>
<evidence type="ECO:0000256" key="7">
    <source>
        <dbReference type="ARBA" id="ARBA00023136"/>
    </source>
</evidence>
<feature type="chain" id="PRO_5045390396" evidence="9">
    <location>
        <begin position="23"/>
        <end position="144"/>
    </location>
</feature>
<dbReference type="PANTHER" id="PTHR24025:SF31">
    <property type="entry name" value="NEURAL-CADHERIN"/>
    <property type="match status" value="1"/>
</dbReference>
<dbReference type="Gene3D" id="2.60.40.60">
    <property type="entry name" value="Cadherins"/>
    <property type="match status" value="1"/>
</dbReference>
<sequence length="144" mass="15936">MAVTGAIQLLSVFAVFFQGVLSQANQPPTLLEDMDGHRVDEVTPVGSLVYKLVGIDPDRDPVTFGIDGTSVFRVDATTGDVYLNEKLDRESQSSLTFYVTIEDRVGDGNPNNFVRHQVTVLIHDANDNAPVFHDTPYVSRVRER</sequence>
<keyword evidence="3" id="KW-0677">Repeat</keyword>
<keyword evidence="11" id="KW-1185">Reference proteome</keyword>
<reference evidence="12" key="1">
    <citation type="submission" date="2025-08" db="UniProtKB">
        <authorList>
            <consortium name="RefSeq"/>
        </authorList>
    </citation>
    <scope>IDENTIFICATION</scope>
</reference>
<evidence type="ECO:0000256" key="3">
    <source>
        <dbReference type="ARBA" id="ARBA00022737"/>
    </source>
</evidence>
<dbReference type="InterPro" id="IPR002126">
    <property type="entry name" value="Cadherin-like_dom"/>
</dbReference>
<feature type="signal peptide" evidence="9">
    <location>
        <begin position="1"/>
        <end position="22"/>
    </location>
</feature>
<dbReference type="GeneID" id="106819074"/>
<comment type="subcellular location">
    <subcellularLocation>
        <location evidence="1">Membrane</location>
    </subcellularLocation>
</comment>
<evidence type="ECO:0000256" key="5">
    <source>
        <dbReference type="ARBA" id="ARBA00022889"/>
    </source>
</evidence>
<protein>
    <submittedName>
        <fullName evidence="12">Cadherin-87A-like</fullName>
    </submittedName>
</protein>
<dbReference type="InterPro" id="IPR015919">
    <property type="entry name" value="Cadherin-like_sf"/>
</dbReference>
<dbReference type="RefSeq" id="XP_014679221.1">
    <property type="nucleotide sequence ID" value="XM_014823735.1"/>
</dbReference>
<feature type="domain" description="Cadherin" evidence="10">
    <location>
        <begin position="39"/>
        <end position="132"/>
    </location>
</feature>
<proteinExistence type="predicted"/>
<evidence type="ECO:0000313" key="12">
    <source>
        <dbReference type="RefSeq" id="XP_014679221.1"/>
    </source>
</evidence>
<keyword evidence="7" id="KW-0472">Membrane</keyword>
<dbReference type="PROSITE" id="PS50268">
    <property type="entry name" value="CADHERIN_2"/>
    <property type="match status" value="1"/>
</dbReference>
<evidence type="ECO:0000256" key="9">
    <source>
        <dbReference type="SAM" id="SignalP"/>
    </source>
</evidence>
<dbReference type="Pfam" id="PF00028">
    <property type="entry name" value="Cadherin"/>
    <property type="match status" value="1"/>
</dbReference>
<evidence type="ECO:0000259" key="10">
    <source>
        <dbReference type="PROSITE" id="PS50268"/>
    </source>
</evidence>
<dbReference type="PRINTS" id="PR00205">
    <property type="entry name" value="CADHERIN"/>
</dbReference>
<dbReference type="SMART" id="SM00112">
    <property type="entry name" value="CA"/>
    <property type="match status" value="1"/>
</dbReference>
<evidence type="ECO:0000256" key="6">
    <source>
        <dbReference type="ARBA" id="ARBA00022989"/>
    </source>
</evidence>
<evidence type="ECO:0000256" key="8">
    <source>
        <dbReference type="PROSITE-ProRule" id="PRU00043"/>
    </source>
</evidence>
<keyword evidence="9" id="KW-0732">Signal</keyword>
<dbReference type="SUPFAM" id="SSF49313">
    <property type="entry name" value="Cadherin-like"/>
    <property type="match status" value="1"/>
</dbReference>
<keyword evidence="4 8" id="KW-0106">Calcium</keyword>
<dbReference type="InterPro" id="IPR020894">
    <property type="entry name" value="Cadherin_CS"/>
</dbReference>
<dbReference type="PANTHER" id="PTHR24025">
    <property type="entry name" value="DESMOGLEIN FAMILY MEMBER"/>
    <property type="match status" value="1"/>
</dbReference>
<evidence type="ECO:0000256" key="1">
    <source>
        <dbReference type="ARBA" id="ARBA00004370"/>
    </source>
</evidence>
<keyword evidence="2" id="KW-0812">Transmembrane</keyword>
<keyword evidence="6" id="KW-1133">Transmembrane helix</keyword>
<evidence type="ECO:0000313" key="11">
    <source>
        <dbReference type="Proteomes" id="UP000695022"/>
    </source>
</evidence>
<accession>A0ABM1F450</accession>
<dbReference type="PROSITE" id="PS00232">
    <property type="entry name" value="CADHERIN_1"/>
    <property type="match status" value="1"/>
</dbReference>
<organism evidence="11 12">
    <name type="scientific">Priapulus caudatus</name>
    <name type="common">Priapulid worm</name>
    <dbReference type="NCBI Taxonomy" id="37621"/>
    <lineage>
        <taxon>Eukaryota</taxon>
        <taxon>Metazoa</taxon>
        <taxon>Ecdysozoa</taxon>
        <taxon>Scalidophora</taxon>
        <taxon>Priapulida</taxon>
        <taxon>Priapulimorpha</taxon>
        <taxon>Priapulimorphida</taxon>
        <taxon>Priapulidae</taxon>
        <taxon>Priapulus</taxon>
    </lineage>
</organism>
<dbReference type="Proteomes" id="UP000695022">
    <property type="component" value="Unplaced"/>
</dbReference>
<dbReference type="CDD" id="cd11304">
    <property type="entry name" value="Cadherin_repeat"/>
    <property type="match status" value="1"/>
</dbReference>
<keyword evidence="5" id="KW-0130">Cell adhesion</keyword>
<name>A0ABM1F450_PRICU</name>
<evidence type="ECO:0000256" key="4">
    <source>
        <dbReference type="ARBA" id="ARBA00022837"/>
    </source>
</evidence>
<dbReference type="InterPro" id="IPR050971">
    <property type="entry name" value="Cadherin-domain_protein"/>
</dbReference>